<comment type="subcellular location">
    <subcellularLocation>
        <location evidence="1">Nucleus</location>
    </subcellularLocation>
</comment>
<keyword evidence="5" id="KW-0862">Zinc</keyword>
<evidence type="ECO:0000256" key="1">
    <source>
        <dbReference type="ARBA" id="ARBA00004123"/>
    </source>
</evidence>
<evidence type="ECO:0000313" key="10">
    <source>
        <dbReference type="WBParaSite" id="nRc.2.0.1.t11847-RA"/>
    </source>
</evidence>
<evidence type="ECO:0000256" key="7">
    <source>
        <dbReference type="SAM" id="MobiDB-lite"/>
    </source>
</evidence>
<keyword evidence="3" id="KW-0677">Repeat</keyword>
<evidence type="ECO:0000256" key="4">
    <source>
        <dbReference type="ARBA" id="ARBA00022771"/>
    </source>
</evidence>
<reference evidence="10" key="1">
    <citation type="submission" date="2022-11" db="UniProtKB">
        <authorList>
            <consortium name="WormBaseParasite"/>
        </authorList>
    </citation>
    <scope>IDENTIFICATION</scope>
</reference>
<feature type="domain" description="C2H2-type" evidence="8">
    <location>
        <begin position="578"/>
        <end position="598"/>
    </location>
</feature>
<evidence type="ECO:0000259" key="8">
    <source>
        <dbReference type="SMART" id="SM00355"/>
    </source>
</evidence>
<dbReference type="GO" id="GO:0005634">
    <property type="term" value="C:nucleus"/>
    <property type="evidence" value="ECO:0007669"/>
    <property type="project" value="UniProtKB-SubCell"/>
</dbReference>
<evidence type="ECO:0000256" key="2">
    <source>
        <dbReference type="ARBA" id="ARBA00022723"/>
    </source>
</evidence>
<keyword evidence="2" id="KW-0479">Metal-binding</keyword>
<feature type="region of interest" description="Disordered" evidence="7">
    <location>
        <begin position="395"/>
        <end position="425"/>
    </location>
</feature>
<dbReference type="AlphaFoldDB" id="A0A915ID74"/>
<proteinExistence type="predicted"/>
<keyword evidence="9" id="KW-1185">Reference proteome</keyword>
<dbReference type="Gene3D" id="3.30.160.60">
    <property type="entry name" value="Classic Zinc Finger"/>
    <property type="match status" value="2"/>
</dbReference>
<feature type="domain" description="C2H2-type" evidence="8">
    <location>
        <begin position="441"/>
        <end position="463"/>
    </location>
</feature>
<organism evidence="9 10">
    <name type="scientific">Romanomermis culicivorax</name>
    <name type="common">Nematode worm</name>
    <dbReference type="NCBI Taxonomy" id="13658"/>
    <lineage>
        <taxon>Eukaryota</taxon>
        <taxon>Metazoa</taxon>
        <taxon>Ecdysozoa</taxon>
        <taxon>Nematoda</taxon>
        <taxon>Enoplea</taxon>
        <taxon>Dorylaimia</taxon>
        <taxon>Mermithida</taxon>
        <taxon>Mermithoidea</taxon>
        <taxon>Mermithidae</taxon>
        <taxon>Romanomermis</taxon>
    </lineage>
</organism>
<dbReference type="InterPro" id="IPR013087">
    <property type="entry name" value="Znf_C2H2_type"/>
</dbReference>
<evidence type="ECO:0000256" key="3">
    <source>
        <dbReference type="ARBA" id="ARBA00022737"/>
    </source>
</evidence>
<evidence type="ECO:0000313" key="9">
    <source>
        <dbReference type="Proteomes" id="UP000887565"/>
    </source>
</evidence>
<dbReference type="GO" id="GO:0008270">
    <property type="term" value="F:zinc ion binding"/>
    <property type="evidence" value="ECO:0007669"/>
    <property type="project" value="UniProtKB-KW"/>
</dbReference>
<dbReference type="Proteomes" id="UP000887565">
    <property type="component" value="Unplaced"/>
</dbReference>
<sequence length="696" mass="77492">MTTNSTATTVNGTNGVSSTVVNVKDASKYAVIRLKNSDNLISLFQLLLQNGYTQVSFVNSLNETIFPFIERLEKCTQTSTDFYNSGNLNFKNGVALSNGHFSGDIHQRIFDNNNSKPGVICTTSGGASAAAAAANLFFDNKQLSRALNDFLPNFAAAAGFLGLPTLPSIFSSTTTTANNNGLATTHDLLATNKLMNESNYLNNNGNLKRRLDLAANDSNFNVVKKSNNANENGNVLNDVFSTATNTQLRQRGQRGYAEDPSLYVTCRLCKNKIMGSRISNLTNHVRRHSSLKQFQCCYCEYTHNEMAKVRLHMLHNHKDKDSQPIDNLSPEMQNSWEFLMKECFPEQYQANFNNNTNRTGGPNSKISFKSDEISMVRRQDLLLNNDNNLQNRIQFNSSSDSATLNSDTKDNSSESNAESPLILSNNPAPKIESNVTLLDTFPCLECGELIAVKDQLEHIYSRHLNCQIPAFVCSLCGFDDATHEKLKLHVDSIHKSDLNPQILTRNVDQIIEHLLPQFFPGYIAAILQFNQKPLVTAVHRDENSETVRNLFAIVDDRKSPENAAIDDSGAKRPTPAPYNCPKCHFISGSRRKIINHLSKCSSIFPMFCPIKLADSNFRVVDNVQKFIYGVHINYLFRRNGPPTAWNVQPENPLSVRKDSAKRPTVTTNESNGTNISRPLGYVMSIASRSVGKGKYK</sequence>
<keyword evidence="4" id="KW-0863">Zinc-finger</keyword>
<dbReference type="PANTHER" id="PTHR24406">
    <property type="entry name" value="TRANSCRIPTIONAL REPRESSOR CTCFL-RELATED"/>
    <property type="match status" value="1"/>
</dbReference>
<evidence type="ECO:0000256" key="5">
    <source>
        <dbReference type="ARBA" id="ARBA00022833"/>
    </source>
</evidence>
<feature type="domain" description="C2H2-type" evidence="8">
    <location>
        <begin position="264"/>
        <end position="288"/>
    </location>
</feature>
<name>A0A915ID74_ROMCU</name>
<dbReference type="WBParaSite" id="nRc.2.0.1.t11847-RA">
    <property type="protein sequence ID" value="nRc.2.0.1.t11847-RA"/>
    <property type="gene ID" value="nRc.2.0.1.g11847"/>
</dbReference>
<feature type="compositionally biased region" description="Polar residues" evidence="7">
    <location>
        <begin position="413"/>
        <end position="425"/>
    </location>
</feature>
<accession>A0A915ID74</accession>
<feature type="domain" description="C2H2-type" evidence="8">
    <location>
        <begin position="294"/>
        <end position="317"/>
    </location>
</feature>
<feature type="compositionally biased region" description="Polar residues" evidence="7">
    <location>
        <begin position="395"/>
        <end position="406"/>
    </location>
</feature>
<dbReference type="InterPro" id="IPR050888">
    <property type="entry name" value="ZnF_C2H2-type_TF"/>
</dbReference>
<protein>
    <submittedName>
        <fullName evidence="10">C2H2-type domain-containing protein</fullName>
    </submittedName>
</protein>
<evidence type="ECO:0000256" key="6">
    <source>
        <dbReference type="ARBA" id="ARBA00023242"/>
    </source>
</evidence>
<dbReference type="SMART" id="SM00355">
    <property type="entry name" value="ZnF_C2H2"/>
    <property type="match status" value="5"/>
</dbReference>
<feature type="domain" description="C2H2-type" evidence="8">
    <location>
        <begin position="471"/>
        <end position="494"/>
    </location>
</feature>
<keyword evidence="6" id="KW-0539">Nucleus</keyword>